<keyword evidence="1" id="KW-0732">Signal</keyword>
<gene>
    <name evidence="2" type="ORF">Tsubulata_012420</name>
</gene>
<feature type="signal peptide" evidence="1">
    <location>
        <begin position="1"/>
        <end position="28"/>
    </location>
</feature>
<proteinExistence type="predicted"/>
<dbReference type="EMBL" id="JAKUCV010000345">
    <property type="protein sequence ID" value="KAJ4850393.1"/>
    <property type="molecule type" value="Genomic_DNA"/>
</dbReference>
<sequence>MANNSFGICKYLIVLLFIFLSTPHLSLSSHEEEEDIHDFLPKYGLPRGLIPRNVESYTLSSSSGDFYIKLTRQCDVQIGIKDTPVWYDEEIQGKIWKGNMRVLSGINIKVGKLWCPVTGIRISSSDEVVFLWRCSGHEAFSAADFEKLQLSSNPRTTTAFMSKSVV</sequence>
<organism evidence="2 3">
    <name type="scientific">Turnera subulata</name>
    <dbReference type="NCBI Taxonomy" id="218843"/>
    <lineage>
        <taxon>Eukaryota</taxon>
        <taxon>Viridiplantae</taxon>
        <taxon>Streptophyta</taxon>
        <taxon>Embryophyta</taxon>
        <taxon>Tracheophyta</taxon>
        <taxon>Spermatophyta</taxon>
        <taxon>Magnoliopsida</taxon>
        <taxon>eudicotyledons</taxon>
        <taxon>Gunneridae</taxon>
        <taxon>Pentapetalae</taxon>
        <taxon>rosids</taxon>
        <taxon>fabids</taxon>
        <taxon>Malpighiales</taxon>
        <taxon>Passifloraceae</taxon>
        <taxon>Turnera</taxon>
    </lineage>
</organism>
<dbReference type="InterPro" id="IPR007493">
    <property type="entry name" value="DUF538"/>
</dbReference>
<evidence type="ECO:0000313" key="2">
    <source>
        <dbReference type="EMBL" id="KAJ4850393.1"/>
    </source>
</evidence>
<dbReference type="AlphaFoldDB" id="A0A9Q0JQH1"/>
<name>A0A9Q0JQH1_9ROSI</name>
<keyword evidence="3" id="KW-1185">Reference proteome</keyword>
<dbReference type="PANTHER" id="PTHR31676:SF96">
    <property type="entry name" value="EXPRESSED PROTEIN"/>
    <property type="match status" value="1"/>
</dbReference>
<feature type="chain" id="PRO_5040414310" evidence="1">
    <location>
        <begin position="29"/>
        <end position="166"/>
    </location>
</feature>
<comment type="caution">
    <text evidence="2">The sequence shown here is derived from an EMBL/GenBank/DDBJ whole genome shotgun (WGS) entry which is preliminary data.</text>
</comment>
<dbReference type="SUPFAM" id="SSF141562">
    <property type="entry name" value="At5g01610-like"/>
    <property type="match status" value="1"/>
</dbReference>
<reference evidence="2" key="1">
    <citation type="submission" date="2022-02" db="EMBL/GenBank/DDBJ databases">
        <authorList>
            <person name="Henning P.M."/>
            <person name="McCubbin A.G."/>
            <person name="Shore J.S."/>
        </authorList>
    </citation>
    <scope>NUCLEOTIDE SEQUENCE</scope>
    <source>
        <strain evidence="2">F60SS</strain>
        <tissue evidence="2">Leaves</tissue>
    </source>
</reference>
<dbReference type="PANTHER" id="PTHR31676">
    <property type="entry name" value="T31J12.3 PROTEIN-RELATED"/>
    <property type="match status" value="1"/>
</dbReference>
<dbReference type="OrthoDB" id="622488at2759"/>
<dbReference type="Gene3D" id="2.30.240.10">
    <property type="entry name" value="At5g01610-like"/>
    <property type="match status" value="1"/>
</dbReference>
<dbReference type="Pfam" id="PF04398">
    <property type="entry name" value="DUF538"/>
    <property type="match status" value="1"/>
</dbReference>
<evidence type="ECO:0000313" key="3">
    <source>
        <dbReference type="Proteomes" id="UP001141552"/>
    </source>
</evidence>
<dbReference type="Proteomes" id="UP001141552">
    <property type="component" value="Unassembled WGS sequence"/>
</dbReference>
<protein>
    <submittedName>
        <fullName evidence="2">Uncharacterized protein</fullName>
    </submittedName>
</protein>
<accession>A0A9Q0JQH1</accession>
<reference evidence="2" key="2">
    <citation type="journal article" date="2023" name="Plants (Basel)">
        <title>Annotation of the Turnera subulata (Passifloraceae) Draft Genome Reveals the S-Locus Evolved after the Divergence of Turneroideae from Passifloroideae in a Stepwise Manner.</title>
        <authorList>
            <person name="Henning P.M."/>
            <person name="Roalson E.H."/>
            <person name="Mir W."/>
            <person name="McCubbin A.G."/>
            <person name="Shore J.S."/>
        </authorList>
    </citation>
    <scope>NUCLEOTIDE SEQUENCE</scope>
    <source>
        <strain evidence="2">F60SS</strain>
    </source>
</reference>
<evidence type="ECO:0000256" key="1">
    <source>
        <dbReference type="SAM" id="SignalP"/>
    </source>
</evidence>
<dbReference type="InterPro" id="IPR036758">
    <property type="entry name" value="At5g01610-like"/>
</dbReference>